<dbReference type="Pfam" id="PF06029">
    <property type="entry name" value="AlkA_N"/>
    <property type="match status" value="1"/>
</dbReference>
<dbReference type="Pfam" id="PF12833">
    <property type="entry name" value="HTH_18"/>
    <property type="match status" value="1"/>
</dbReference>
<proteinExistence type="predicted"/>
<dbReference type="SUPFAM" id="SSF57884">
    <property type="entry name" value="Ada DNA repair protein, N-terminal domain (N-Ada 10)"/>
    <property type="match status" value="1"/>
</dbReference>
<evidence type="ECO:0000313" key="14">
    <source>
        <dbReference type="Proteomes" id="UP000176037"/>
    </source>
</evidence>
<evidence type="ECO:0000256" key="10">
    <source>
        <dbReference type="ARBA" id="ARBA00023163"/>
    </source>
</evidence>
<evidence type="ECO:0000256" key="7">
    <source>
        <dbReference type="ARBA" id="ARBA00023015"/>
    </source>
</evidence>
<dbReference type="GO" id="GO:0008168">
    <property type="term" value="F:methyltransferase activity"/>
    <property type="evidence" value="ECO:0007669"/>
    <property type="project" value="UniProtKB-KW"/>
</dbReference>
<dbReference type="AlphaFoldDB" id="A0A1E8FJI1"/>
<reference evidence="13 14" key="1">
    <citation type="submission" date="2016-09" db="EMBL/GenBank/DDBJ databases">
        <title>Alteromonas lipolytica, a new species isolated from sea water.</title>
        <authorList>
            <person name="Wu Y.-H."/>
            <person name="Cheng H."/>
            <person name="Xu X.-W."/>
        </authorList>
    </citation>
    <scope>NUCLEOTIDE SEQUENCE [LARGE SCALE GENOMIC DNA]</scope>
    <source>
        <strain evidence="13 14">JW12</strain>
    </source>
</reference>
<evidence type="ECO:0000256" key="2">
    <source>
        <dbReference type="ARBA" id="ARBA00022603"/>
    </source>
</evidence>
<dbReference type="Proteomes" id="UP000176037">
    <property type="component" value="Unassembled WGS sequence"/>
</dbReference>
<dbReference type="STRING" id="1856405.BFC17_12615"/>
<protein>
    <recommendedName>
        <fullName evidence="12">HTH araC/xylS-type domain-containing protein</fullName>
    </recommendedName>
</protein>
<evidence type="ECO:0000256" key="5">
    <source>
        <dbReference type="ARBA" id="ARBA00022763"/>
    </source>
</evidence>
<dbReference type="GO" id="GO:0006285">
    <property type="term" value="P:base-excision repair, AP site formation"/>
    <property type="evidence" value="ECO:0007669"/>
    <property type="project" value="TreeGrafter"/>
</dbReference>
<dbReference type="InterPro" id="IPR018062">
    <property type="entry name" value="HTH_AraC-typ_CS"/>
</dbReference>
<name>A0A1E8FJI1_9ALTE</name>
<dbReference type="InterPro" id="IPR009057">
    <property type="entry name" value="Homeodomain-like_sf"/>
</dbReference>
<keyword evidence="4" id="KW-0479">Metal-binding</keyword>
<dbReference type="InterPro" id="IPR035451">
    <property type="entry name" value="Ada-like_dom_sf"/>
</dbReference>
<keyword evidence="9" id="KW-0010">Activator</keyword>
<dbReference type="PANTHER" id="PTHR43003">
    <property type="entry name" value="DNA-3-METHYLADENINE GLYCOSYLASE"/>
    <property type="match status" value="1"/>
</dbReference>
<keyword evidence="6" id="KW-0862">Zinc</keyword>
<comment type="caution">
    <text evidence="13">The sequence shown here is derived from an EMBL/GenBank/DDBJ whole genome shotgun (WGS) entry which is preliminary data.</text>
</comment>
<dbReference type="InterPro" id="IPR051912">
    <property type="entry name" value="Alkylbase_DNA_Glycosylase/TA"/>
</dbReference>
<dbReference type="EMBL" id="MJIC01000009">
    <property type="protein sequence ID" value="OFI35593.1"/>
    <property type="molecule type" value="Genomic_DNA"/>
</dbReference>
<evidence type="ECO:0000256" key="1">
    <source>
        <dbReference type="ARBA" id="ARBA00001947"/>
    </source>
</evidence>
<feature type="domain" description="HTH araC/xylS-type" evidence="12">
    <location>
        <begin position="85"/>
        <end position="185"/>
    </location>
</feature>
<dbReference type="GO" id="GO:0032131">
    <property type="term" value="F:alkylated DNA binding"/>
    <property type="evidence" value="ECO:0007669"/>
    <property type="project" value="TreeGrafter"/>
</dbReference>
<dbReference type="InterPro" id="IPR037046">
    <property type="entry name" value="AlkA_N_sf"/>
</dbReference>
<dbReference type="GO" id="GO:0032993">
    <property type="term" value="C:protein-DNA complex"/>
    <property type="evidence" value="ECO:0007669"/>
    <property type="project" value="TreeGrafter"/>
</dbReference>
<keyword evidence="14" id="KW-1185">Reference proteome</keyword>
<evidence type="ECO:0000256" key="11">
    <source>
        <dbReference type="ARBA" id="ARBA00023204"/>
    </source>
</evidence>
<dbReference type="GO" id="GO:0006307">
    <property type="term" value="P:DNA alkylation repair"/>
    <property type="evidence" value="ECO:0007669"/>
    <property type="project" value="TreeGrafter"/>
</dbReference>
<evidence type="ECO:0000256" key="3">
    <source>
        <dbReference type="ARBA" id="ARBA00022679"/>
    </source>
</evidence>
<dbReference type="SUPFAM" id="SSF48150">
    <property type="entry name" value="DNA-glycosylase"/>
    <property type="match status" value="1"/>
</dbReference>
<dbReference type="GO" id="GO:0008725">
    <property type="term" value="F:DNA-3-methyladenine glycosylase activity"/>
    <property type="evidence" value="ECO:0007669"/>
    <property type="project" value="TreeGrafter"/>
</dbReference>
<dbReference type="SMART" id="SM01009">
    <property type="entry name" value="AlkA_N"/>
    <property type="match status" value="1"/>
</dbReference>
<dbReference type="GO" id="GO:0043565">
    <property type="term" value="F:sequence-specific DNA binding"/>
    <property type="evidence" value="ECO:0007669"/>
    <property type="project" value="InterPro"/>
</dbReference>
<dbReference type="Gene3D" id="3.40.10.10">
    <property type="entry name" value="DNA Methylphosphotriester Repair Domain"/>
    <property type="match status" value="1"/>
</dbReference>
<dbReference type="GO" id="GO:0003700">
    <property type="term" value="F:DNA-binding transcription factor activity"/>
    <property type="evidence" value="ECO:0007669"/>
    <property type="project" value="InterPro"/>
</dbReference>
<dbReference type="GO" id="GO:0005737">
    <property type="term" value="C:cytoplasm"/>
    <property type="evidence" value="ECO:0007669"/>
    <property type="project" value="TreeGrafter"/>
</dbReference>
<comment type="cofactor">
    <cofactor evidence="1">
        <name>Zn(2+)</name>
        <dbReference type="ChEBI" id="CHEBI:29105"/>
    </cofactor>
</comment>
<evidence type="ECO:0000256" key="8">
    <source>
        <dbReference type="ARBA" id="ARBA00023125"/>
    </source>
</evidence>
<keyword evidence="3" id="KW-0808">Transferase</keyword>
<dbReference type="Gene3D" id="1.10.340.30">
    <property type="entry name" value="Hypothetical protein, domain 2"/>
    <property type="match status" value="1"/>
</dbReference>
<dbReference type="Gene3D" id="1.10.10.60">
    <property type="entry name" value="Homeodomain-like"/>
    <property type="match status" value="1"/>
</dbReference>
<dbReference type="GO" id="GO:0043916">
    <property type="term" value="F:DNA-7-methylguanine glycosylase activity"/>
    <property type="evidence" value="ECO:0007669"/>
    <property type="project" value="TreeGrafter"/>
</dbReference>
<dbReference type="GO" id="GO:0032259">
    <property type="term" value="P:methylation"/>
    <property type="evidence" value="ECO:0007669"/>
    <property type="project" value="UniProtKB-KW"/>
</dbReference>
<dbReference type="SUPFAM" id="SSF46689">
    <property type="entry name" value="Homeodomain-like"/>
    <property type="match status" value="1"/>
</dbReference>
<dbReference type="SUPFAM" id="SSF55945">
    <property type="entry name" value="TATA-box binding protein-like"/>
    <property type="match status" value="1"/>
</dbReference>
<evidence type="ECO:0000256" key="9">
    <source>
        <dbReference type="ARBA" id="ARBA00023159"/>
    </source>
</evidence>
<evidence type="ECO:0000256" key="6">
    <source>
        <dbReference type="ARBA" id="ARBA00022833"/>
    </source>
</evidence>
<organism evidence="13 14">
    <name type="scientific">Alteromonas lipolytica</name>
    <dbReference type="NCBI Taxonomy" id="1856405"/>
    <lineage>
        <taxon>Bacteria</taxon>
        <taxon>Pseudomonadati</taxon>
        <taxon>Pseudomonadota</taxon>
        <taxon>Gammaproteobacteria</taxon>
        <taxon>Alteromonadales</taxon>
        <taxon>Alteromonadaceae</taxon>
        <taxon>Alteromonas/Salinimonas group</taxon>
        <taxon>Alteromonas</taxon>
    </lineage>
</organism>
<evidence type="ECO:0000259" key="12">
    <source>
        <dbReference type="PROSITE" id="PS01124"/>
    </source>
</evidence>
<dbReference type="InterPro" id="IPR018060">
    <property type="entry name" value="HTH_AraC"/>
</dbReference>
<keyword evidence="2" id="KW-0489">Methyltransferase</keyword>
<keyword evidence="11" id="KW-0234">DNA repair</keyword>
<sequence>MPDTAQQQQFAIARQSRDPRFDGRFFVAVKTTGIFCRPICPARLPDEQNVSYYLYAQQAIEQGFRPCLRCRPDSAPGSFAWRGVQTTSQRALRLLSEELGSSISDIAQRLGISERYLGQLVNEEVGLSPKRFQLHSRLLLAKRLLQQTVMPVTDVALAAGFQSARSLHSHFKKDFGLTPGDLRRQECKQDSAALITLFLPVRQPYNWPQVRDFLALRAVPSTETLTTDCYSRAFVINDYTGFVSARYQPAKGGFDVAIELSQPQQLPPLLVTLRRVLDTDTAAETIEQALLKAGLATEHLTPGLRLPGVWSVFEAGCRAIVGQQISIKAAITQLQRLSCELGAAHPHGQTFPTPQAVAGSTLDMLKMPATRKQALRDFATLVIQANGKALSDSDILAIKGIGPWTLQYLRMRGQSEPDVYLARDLIVAREAGRFGINVEQAAPWRSYLTMQLWQLANKPNGEA</sequence>
<dbReference type="FunFam" id="3.40.10.10:FF:000001">
    <property type="entry name" value="DNA-3-methyladenine glycosylase 2"/>
    <property type="match status" value="1"/>
</dbReference>
<dbReference type="PANTHER" id="PTHR43003:SF13">
    <property type="entry name" value="DNA-3-METHYLADENINE GLYCOSYLASE 2"/>
    <property type="match status" value="1"/>
</dbReference>
<dbReference type="RefSeq" id="WP_070175337.1">
    <property type="nucleotide sequence ID" value="NZ_BMJR01000006.1"/>
</dbReference>
<accession>A0A1E8FJI1</accession>
<dbReference type="OrthoDB" id="9811249at2"/>
<dbReference type="InterPro" id="IPR004026">
    <property type="entry name" value="Ada_DNA_repair_Zn-bd"/>
</dbReference>
<dbReference type="SMART" id="SM00342">
    <property type="entry name" value="HTH_ARAC"/>
    <property type="match status" value="1"/>
</dbReference>
<dbReference type="GO" id="GO:0008270">
    <property type="term" value="F:zinc ion binding"/>
    <property type="evidence" value="ECO:0007669"/>
    <property type="project" value="InterPro"/>
</dbReference>
<keyword evidence="8" id="KW-0238">DNA-binding</keyword>
<dbReference type="PROSITE" id="PS00041">
    <property type="entry name" value="HTH_ARAC_FAMILY_1"/>
    <property type="match status" value="1"/>
</dbReference>
<gene>
    <name evidence="13" type="ORF">BFC17_12615</name>
</gene>
<dbReference type="InterPro" id="IPR010316">
    <property type="entry name" value="AlkA_N"/>
</dbReference>
<dbReference type="InterPro" id="IPR011257">
    <property type="entry name" value="DNA_glycosylase"/>
</dbReference>
<dbReference type="Gene3D" id="3.30.310.20">
    <property type="entry name" value="DNA-3-methyladenine glycosylase AlkA, N-terminal domain"/>
    <property type="match status" value="1"/>
</dbReference>
<keyword evidence="10" id="KW-0804">Transcription</keyword>
<keyword evidence="7" id="KW-0805">Transcription regulation</keyword>
<evidence type="ECO:0000256" key="4">
    <source>
        <dbReference type="ARBA" id="ARBA00022723"/>
    </source>
</evidence>
<dbReference type="PROSITE" id="PS01124">
    <property type="entry name" value="HTH_ARAC_FAMILY_2"/>
    <property type="match status" value="1"/>
</dbReference>
<evidence type="ECO:0000313" key="13">
    <source>
        <dbReference type="EMBL" id="OFI35593.1"/>
    </source>
</evidence>
<keyword evidence="5" id="KW-0227">DNA damage</keyword>
<dbReference type="Pfam" id="PF02805">
    <property type="entry name" value="Ada_Zn_binding"/>
    <property type="match status" value="1"/>
</dbReference>